<gene>
    <name evidence="7" type="ORF">OLC1_LOCUS24940</name>
</gene>
<dbReference type="InterPro" id="IPR004864">
    <property type="entry name" value="LEA_2"/>
</dbReference>
<keyword evidence="3 5" id="KW-1133">Transmembrane helix</keyword>
<feature type="domain" description="Late embryogenesis abundant protein LEA-2 subgroup" evidence="6">
    <location>
        <begin position="86"/>
        <end position="187"/>
    </location>
</feature>
<keyword evidence="2 5" id="KW-0812">Transmembrane</keyword>
<accession>A0AAV1BY94</accession>
<evidence type="ECO:0000256" key="3">
    <source>
        <dbReference type="ARBA" id="ARBA00022989"/>
    </source>
</evidence>
<evidence type="ECO:0000256" key="1">
    <source>
        <dbReference type="ARBA" id="ARBA00004167"/>
    </source>
</evidence>
<dbReference type="EMBL" id="CATKSE010000001">
    <property type="protein sequence ID" value="CAI9086987.1"/>
    <property type="molecule type" value="Genomic_DNA"/>
</dbReference>
<organism evidence="7 8">
    <name type="scientific">Oldenlandia corymbosa var. corymbosa</name>
    <dbReference type="NCBI Taxonomy" id="529605"/>
    <lineage>
        <taxon>Eukaryota</taxon>
        <taxon>Viridiplantae</taxon>
        <taxon>Streptophyta</taxon>
        <taxon>Embryophyta</taxon>
        <taxon>Tracheophyta</taxon>
        <taxon>Spermatophyta</taxon>
        <taxon>Magnoliopsida</taxon>
        <taxon>eudicotyledons</taxon>
        <taxon>Gunneridae</taxon>
        <taxon>Pentapetalae</taxon>
        <taxon>asterids</taxon>
        <taxon>lamiids</taxon>
        <taxon>Gentianales</taxon>
        <taxon>Rubiaceae</taxon>
        <taxon>Rubioideae</taxon>
        <taxon>Spermacoceae</taxon>
        <taxon>Hedyotis-Oldenlandia complex</taxon>
        <taxon>Oldenlandia</taxon>
    </lineage>
</organism>
<protein>
    <submittedName>
        <fullName evidence="7">OLC1v1020935C1</fullName>
    </submittedName>
</protein>
<dbReference type="Pfam" id="PF03168">
    <property type="entry name" value="LEA_2"/>
    <property type="match status" value="1"/>
</dbReference>
<dbReference type="AlphaFoldDB" id="A0AAV1BY94"/>
<evidence type="ECO:0000259" key="6">
    <source>
        <dbReference type="Pfam" id="PF03168"/>
    </source>
</evidence>
<keyword evidence="4 5" id="KW-0472">Membrane</keyword>
<sequence length="215" mass="23891">MSQIHEKSPKHCAAKQSHFPAHKFNKKLFYSFSTLLLTILALILLVWLTLHPTKPQFSLKQTDIYQLNLSSFPHLLNSSIQVTLFSQNPNRKVGIYYDILEVYASYKGQQISLDTSIPPFYQGHEESNVLSASLLGEGLPVAPSFGYQVGRDKSTSGNLVISVKANGRLRWRVGSWVSGRYRFNVDCIAILPFSGSSLPTGPLTTKQGTQCSTAL</sequence>
<comment type="subcellular location">
    <subcellularLocation>
        <location evidence="1">Membrane</location>
        <topology evidence="1">Single-pass membrane protein</topology>
    </subcellularLocation>
</comment>
<evidence type="ECO:0000313" key="7">
    <source>
        <dbReference type="EMBL" id="CAI9086987.1"/>
    </source>
</evidence>
<dbReference type="GO" id="GO:0098542">
    <property type="term" value="P:defense response to other organism"/>
    <property type="evidence" value="ECO:0007669"/>
    <property type="project" value="InterPro"/>
</dbReference>
<dbReference type="InterPro" id="IPR044839">
    <property type="entry name" value="NDR1-like"/>
</dbReference>
<name>A0AAV1BY94_OLDCO</name>
<proteinExistence type="predicted"/>
<dbReference type="GO" id="GO:0005886">
    <property type="term" value="C:plasma membrane"/>
    <property type="evidence" value="ECO:0007669"/>
    <property type="project" value="TreeGrafter"/>
</dbReference>
<dbReference type="PANTHER" id="PTHR31415">
    <property type="entry name" value="OS05G0367900 PROTEIN"/>
    <property type="match status" value="1"/>
</dbReference>
<dbReference type="Proteomes" id="UP001161247">
    <property type="component" value="Unassembled WGS sequence"/>
</dbReference>
<dbReference type="PANTHER" id="PTHR31415:SF20">
    <property type="entry name" value="NDR1_HIN1-LIKE PROTEIN 26"/>
    <property type="match status" value="1"/>
</dbReference>
<reference evidence="7" key="1">
    <citation type="submission" date="2023-03" db="EMBL/GenBank/DDBJ databases">
        <authorList>
            <person name="Julca I."/>
        </authorList>
    </citation>
    <scope>NUCLEOTIDE SEQUENCE</scope>
</reference>
<evidence type="ECO:0000256" key="4">
    <source>
        <dbReference type="ARBA" id="ARBA00023136"/>
    </source>
</evidence>
<dbReference type="GO" id="GO:0009506">
    <property type="term" value="C:plasmodesma"/>
    <property type="evidence" value="ECO:0007669"/>
    <property type="project" value="TreeGrafter"/>
</dbReference>
<evidence type="ECO:0000256" key="2">
    <source>
        <dbReference type="ARBA" id="ARBA00022692"/>
    </source>
</evidence>
<feature type="transmembrane region" description="Helical" evidence="5">
    <location>
        <begin position="28"/>
        <end position="50"/>
    </location>
</feature>
<keyword evidence="8" id="KW-1185">Reference proteome</keyword>
<evidence type="ECO:0000313" key="8">
    <source>
        <dbReference type="Proteomes" id="UP001161247"/>
    </source>
</evidence>
<evidence type="ECO:0000256" key="5">
    <source>
        <dbReference type="SAM" id="Phobius"/>
    </source>
</evidence>
<comment type="caution">
    <text evidence="7">The sequence shown here is derived from an EMBL/GenBank/DDBJ whole genome shotgun (WGS) entry which is preliminary data.</text>
</comment>